<dbReference type="AlphaFoldDB" id="A0A5C3N8E8"/>
<name>A0A5C3N8E8_9AGAM</name>
<organism evidence="2 3">
    <name type="scientific">Heliocybe sulcata</name>
    <dbReference type="NCBI Taxonomy" id="5364"/>
    <lineage>
        <taxon>Eukaryota</taxon>
        <taxon>Fungi</taxon>
        <taxon>Dikarya</taxon>
        <taxon>Basidiomycota</taxon>
        <taxon>Agaricomycotina</taxon>
        <taxon>Agaricomycetes</taxon>
        <taxon>Gloeophyllales</taxon>
        <taxon>Gloeophyllaceae</taxon>
        <taxon>Heliocybe</taxon>
    </lineage>
</organism>
<dbReference type="OrthoDB" id="3061143at2759"/>
<accession>A0A5C3N8E8</accession>
<feature type="compositionally biased region" description="Low complexity" evidence="1">
    <location>
        <begin position="544"/>
        <end position="560"/>
    </location>
</feature>
<feature type="region of interest" description="Disordered" evidence="1">
    <location>
        <begin position="492"/>
        <end position="593"/>
    </location>
</feature>
<evidence type="ECO:0000313" key="3">
    <source>
        <dbReference type="Proteomes" id="UP000305948"/>
    </source>
</evidence>
<reference evidence="2 3" key="1">
    <citation type="journal article" date="2019" name="Nat. Ecol. Evol.">
        <title>Megaphylogeny resolves global patterns of mushroom evolution.</title>
        <authorList>
            <person name="Varga T."/>
            <person name="Krizsan K."/>
            <person name="Foldi C."/>
            <person name="Dima B."/>
            <person name="Sanchez-Garcia M."/>
            <person name="Sanchez-Ramirez S."/>
            <person name="Szollosi G.J."/>
            <person name="Szarkandi J.G."/>
            <person name="Papp V."/>
            <person name="Albert L."/>
            <person name="Andreopoulos W."/>
            <person name="Angelini C."/>
            <person name="Antonin V."/>
            <person name="Barry K.W."/>
            <person name="Bougher N.L."/>
            <person name="Buchanan P."/>
            <person name="Buyck B."/>
            <person name="Bense V."/>
            <person name="Catcheside P."/>
            <person name="Chovatia M."/>
            <person name="Cooper J."/>
            <person name="Damon W."/>
            <person name="Desjardin D."/>
            <person name="Finy P."/>
            <person name="Geml J."/>
            <person name="Haridas S."/>
            <person name="Hughes K."/>
            <person name="Justo A."/>
            <person name="Karasinski D."/>
            <person name="Kautmanova I."/>
            <person name="Kiss B."/>
            <person name="Kocsube S."/>
            <person name="Kotiranta H."/>
            <person name="LaButti K.M."/>
            <person name="Lechner B.E."/>
            <person name="Liimatainen K."/>
            <person name="Lipzen A."/>
            <person name="Lukacs Z."/>
            <person name="Mihaltcheva S."/>
            <person name="Morgado L.N."/>
            <person name="Niskanen T."/>
            <person name="Noordeloos M.E."/>
            <person name="Ohm R.A."/>
            <person name="Ortiz-Santana B."/>
            <person name="Ovrebo C."/>
            <person name="Racz N."/>
            <person name="Riley R."/>
            <person name="Savchenko A."/>
            <person name="Shiryaev A."/>
            <person name="Soop K."/>
            <person name="Spirin V."/>
            <person name="Szebenyi C."/>
            <person name="Tomsovsky M."/>
            <person name="Tulloss R.E."/>
            <person name="Uehling J."/>
            <person name="Grigoriev I.V."/>
            <person name="Vagvolgyi C."/>
            <person name="Papp T."/>
            <person name="Martin F.M."/>
            <person name="Miettinen O."/>
            <person name="Hibbett D.S."/>
            <person name="Nagy L.G."/>
        </authorList>
    </citation>
    <scope>NUCLEOTIDE SEQUENCE [LARGE SCALE GENOMIC DNA]</scope>
    <source>
        <strain evidence="2 3">OMC1185</strain>
    </source>
</reference>
<dbReference type="Proteomes" id="UP000305948">
    <property type="component" value="Unassembled WGS sequence"/>
</dbReference>
<evidence type="ECO:0000313" key="2">
    <source>
        <dbReference type="EMBL" id="TFK53375.1"/>
    </source>
</evidence>
<sequence length="895" mass="100873">MLPSAPQSVPAAARMPIQSTEFKRPPAYFDTKLGERYLLYDPAQGSTHPQWKYGKAVVILLVTSEGHTTEKMKQYKARMVPVGAKAQQEVEDIRWVCLHPDTDMGLNADPDEDEIQAWVTDGRFLVHHRLLRDPDILEHIGEVSNKALRPVEDRTSNPPSGVPEEDDVRSQLLQTLTEYAGSAMNAGPECRIDLLENIGLVKQMPPLGHRNNRRFWTGFQANVSRPILSNNSTELKDDLGRAGDAHPDSHDQIGSFSALIVANNTPPGYTHAHFHLIELGLFIVMERETAIMFSGLRLHTRAPSMAPPSVVEIPPDVYSLVFVLYLSTELTDARQGSIALCPSAAREKKNDTGEVWDLPSEAHTVNGELRRTKPDVRANWMRDGHIIAQERFLEHTMMLLAPFLNHILSVNPEYSITFTPQSLALGATILRAGHEEPITVDCSPLDPTWAARIAKQWTELVEKESLLLGGIKNAKERREYIPRATTELRKLGAARHDLDPTGEVETANAEINEAGPSKRKRDGTEIDEDVQQDRGSEIPEELEPNANSNNSEVNTSNSENESPKPKKKKRKPHKDSGVKDKGIKKPRKLKTKNDHITTLMAAFDAEHLKAVYDRIDEELPKNAKSKSIFNIGKPSNNATIATTLVAFTYKNSKTQPTLETALQLRNIWSQINKATDRLQNLEVTSIAMRHSVMLATWRAWAILELRCLRLCQATLEGNKNWLTPLTEKIRDHLIYRRPGSLELDSQDFLEGVDTNTHFSVPPTMVHFVQDTKEADDAICEWVLNALGFWLGYPRDTGKNALWRDQGYFIKIMIAHTGTTDICFLEETWRAFKNPKLLIGTRKNRVATKDHWTPFEAEVRQTIRKAGAEEVKAQIRRIGDRYLPFIGTMERISNTT</sequence>
<feature type="compositionally biased region" description="Basic and acidic residues" evidence="1">
    <location>
        <begin position="574"/>
        <end position="583"/>
    </location>
</feature>
<protein>
    <submittedName>
        <fullName evidence="2">Uncharacterized protein</fullName>
    </submittedName>
</protein>
<proteinExistence type="predicted"/>
<evidence type="ECO:0000256" key="1">
    <source>
        <dbReference type="SAM" id="MobiDB-lite"/>
    </source>
</evidence>
<dbReference type="EMBL" id="ML213507">
    <property type="protein sequence ID" value="TFK53375.1"/>
    <property type="molecule type" value="Genomic_DNA"/>
</dbReference>
<gene>
    <name evidence="2" type="ORF">OE88DRAFT_1643140</name>
</gene>
<keyword evidence="3" id="KW-1185">Reference proteome</keyword>